<protein>
    <submittedName>
        <fullName evidence="4">Biotin-requiring enzyme</fullName>
    </submittedName>
</protein>
<name>A0A1Q8V7Z9_9ACTO</name>
<dbReference type="GO" id="GO:1990281">
    <property type="term" value="C:efflux pump complex"/>
    <property type="evidence" value="ECO:0007669"/>
    <property type="project" value="TreeGrafter"/>
</dbReference>
<feature type="region of interest" description="Disordered" evidence="1">
    <location>
        <begin position="212"/>
        <end position="235"/>
    </location>
</feature>
<dbReference type="Gene3D" id="2.40.420.20">
    <property type="match status" value="1"/>
</dbReference>
<dbReference type="PANTHER" id="PTHR30469">
    <property type="entry name" value="MULTIDRUG RESISTANCE PROTEIN MDTA"/>
    <property type="match status" value="1"/>
</dbReference>
<dbReference type="PANTHER" id="PTHR30469:SF15">
    <property type="entry name" value="HLYD FAMILY OF SECRETION PROTEINS"/>
    <property type="match status" value="1"/>
</dbReference>
<evidence type="ECO:0000313" key="4">
    <source>
        <dbReference type="EMBL" id="OLO44226.1"/>
    </source>
</evidence>
<dbReference type="AlphaFoldDB" id="A0A1Q8V7Z9"/>
<dbReference type="OrthoDB" id="4401807at2"/>
<feature type="transmembrane region" description="Helical" evidence="2">
    <location>
        <begin position="12"/>
        <end position="31"/>
    </location>
</feature>
<feature type="compositionally biased region" description="Low complexity" evidence="1">
    <location>
        <begin position="214"/>
        <end position="234"/>
    </location>
</feature>
<organism evidence="4 5">
    <name type="scientific">Actinomyces oris</name>
    <dbReference type="NCBI Taxonomy" id="544580"/>
    <lineage>
        <taxon>Bacteria</taxon>
        <taxon>Bacillati</taxon>
        <taxon>Actinomycetota</taxon>
        <taxon>Actinomycetes</taxon>
        <taxon>Actinomycetales</taxon>
        <taxon>Actinomycetaceae</taxon>
        <taxon>Actinomyces</taxon>
    </lineage>
</organism>
<feature type="domain" description="Multidrug resistance protein MdtA-like C-terminal permuted SH3" evidence="3">
    <location>
        <begin position="266"/>
        <end position="321"/>
    </location>
</feature>
<evidence type="ECO:0000256" key="1">
    <source>
        <dbReference type="SAM" id="MobiDB-lite"/>
    </source>
</evidence>
<gene>
    <name evidence="4" type="ORF">BKH29_08090</name>
</gene>
<dbReference type="GO" id="GO:0015562">
    <property type="term" value="F:efflux transmembrane transporter activity"/>
    <property type="evidence" value="ECO:0007669"/>
    <property type="project" value="TreeGrafter"/>
</dbReference>
<accession>A0A1Q8V7Z9</accession>
<comment type="caution">
    <text evidence="4">The sequence shown here is derived from an EMBL/GenBank/DDBJ whole genome shotgun (WGS) entry which is preliminary data.</text>
</comment>
<sequence length="355" mass="36516">MEDAVKRFVWPALKTLIAAIVAIALVKIAFFPSQNDGTTADISPGYAAGVKTATVTTGSISNTVTVKGHIVQDATVEVQADLAGVVDSVAVEKDSQVNAGDPLLYIKHSESQPPATRTDENGNVTQTPTEDKVTWSTIYAPVSGTVSPKVIKQQETGVGVVVATITPSTYSATGTVSAAQQYRLTNAPTAATLTLEGGPAPFQCNNLKIGTKASTSTTTGGDGSTTTTSGDGTSVEMRCAVPGDQKVFAGMPVTISVDAGSASDTLMVPVTAVEGKVGSGFVWLVPESGDASKAVKTAVKLGITDGTNIQITAGLKADQQVLQFVPNKDTRRTGTPDTCEPDNSACYDSEGKEIL</sequence>
<dbReference type="Gene3D" id="2.40.50.100">
    <property type="match status" value="1"/>
</dbReference>
<reference evidence="4 5" key="1">
    <citation type="submission" date="2016-12" db="EMBL/GenBank/DDBJ databases">
        <title>Genomic Comparison of strains in the 'Actinomyces naeslundii' Group.</title>
        <authorList>
            <person name="Mughal S.R."/>
            <person name="Do T."/>
            <person name="Gilbert S.C."/>
            <person name="Witherden E.A."/>
            <person name="Didelot X."/>
            <person name="Beighton D."/>
        </authorList>
    </citation>
    <scope>NUCLEOTIDE SEQUENCE [LARGE SCALE GENOMIC DNA]</scope>
    <source>
        <strain evidence="4 5">CCUG 33920</strain>
    </source>
</reference>
<evidence type="ECO:0000259" key="3">
    <source>
        <dbReference type="Pfam" id="PF25967"/>
    </source>
</evidence>
<dbReference type="Proteomes" id="UP000186857">
    <property type="component" value="Unassembled WGS sequence"/>
</dbReference>
<dbReference type="Pfam" id="PF25967">
    <property type="entry name" value="RND-MFP_C"/>
    <property type="match status" value="1"/>
</dbReference>
<keyword evidence="2" id="KW-0812">Transmembrane</keyword>
<keyword evidence="2" id="KW-1133">Transmembrane helix</keyword>
<evidence type="ECO:0000313" key="5">
    <source>
        <dbReference type="Proteomes" id="UP000186857"/>
    </source>
</evidence>
<keyword evidence="2" id="KW-0472">Membrane</keyword>
<proteinExistence type="predicted"/>
<dbReference type="RefSeq" id="WP_075376988.1">
    <property type="nucleotide sequence ID" value="NZ_MSKJ01000017.1"/>
</dbReference>
<dbReference type="EMBL" id="MSKJ01000017">
    <property type="protein sequence ID" value="OLO44226.1"/>
    <property type="molecule type" value="Genomic_DNA"/>
</dbReference>
<evidence type="ECO:0000256" key="2">
    <source>
        <dbReference type="SAM" id="Phobius"/>
    </source>
</evidence>
<dbReference type="InterPro" id="IPR058627">
    <property type="entry name" value="MdtA-like_C"/>
</dbReference>